<dbReference type="SMART" id="SM00034">
    <property type="entry name" value="CLECT"/>
    <property type="match status" value="1"/>
</dbReference>
<name>A0A1B6I1G5_9HEMI</name>
<dbReference type="PROSITE" id="PS50041">
    <property type="entry name" value="C_TYPE_LECTIN_2"/>
    <property type="match status" value="1"/>
</dbReference>
<evidence type="ECO:0000313" key="2">
    <source>
        <dbReference type="EMBL" id="JAS80750.1"/>
    </source>
</evidence>
<dbReference type="PANTHER" id="PTHR22803">
    <property type="entry name" value="MANNOSE, PHOSPHOLIPASE, LECTIN RECEPTOR RELATED"/>
    <property type="match status" value="1"/>
</dbReference>
<gene>
    <name evidence="2" type="ORF">g.7049</name>
</gene>
<organism evidence="2">
    <name type="scientific">Homalodisca liturata</name>
    <dbReference type="NCBI Taxonomy" id="320908"/>
    <lineage>
        <taxon>Eukaryota</taxon>
        <taxon>Metazoa</taxon>
        <taxon>Ecdysozoa</taxon>
        <taxon>Arthropoda</taxon>
        <taxon>Hexapoda</taxon>
        <taxon>Insecta</taxon>
        <taxon>Pterygota</taxon>
        <taxon>Neoptera</taxon>
        <taxon>Paraneoptera</taxon>
        <taxon>Hemiptera</taxon>
        <taxon>Auchenorrhyncha</taxon>
        <taxon>Membracoidea</taxon>
        <taxon>Cicadellidae</taxon>
        <taxon>Cicadellinae</taxon>
        <taxon>Proconiini</taxon>
        <taxon>Homalodisca</taxon>
    </lineage>
</organism>
<proteinExistence type="predicted"/>
<evidence type="ECO:0000259" key="1">
    <source>
        <dbReference type="PROSITE" id="PS50041"/>
    </source>
</evidence>
<reference evidence="2" key="1">
    <citation type="submission" date="2015-11" db="EMBL/GenBank/DDBJ databases">
        <title>De novo transcriptome assembly of four potential Pierce s Disease insect vectors from Arizona vineyards.</title>
        <authorList>
            <person name="Tassone E.E."/>
        </authorList>
    </citation>
    <scope>NUCLEOTIDE SEQUENCE</scope>
</reference>
<dbReference type="Pfam" id="PF00059">
    <property type="entry name" value="Lectin_C"/>
    <property type="match status" value="1"/>
</dbReference>
<dbReference type="InterPro" id="IPR016186">
    <property type="entry name" value="C-type_lectin-like/link_sf"/>
</dbReference>
<dbReference type="SUPFAM" id="SSF56436">
    <property type="entry name" value="C-type lectin-like"/>
    <property type="match status" value="1"/>
</dbReference>
<dbReference type="InterPro" id="IPR001304">
    <property type="entry name" value="C-type_lectin-like"/>
</dbReference>
<dbReference type="InterPro" id="IPR050111">
    <property type="entry name" value="C-type_lectin/snaclec_domain"/>
</dbReference>
<feature type="domain" description="C-type lectin" evidence="1">
    <location>
        <begin position="62"/>
        <end position="184"/>
    </location>
</feature>
<dbReference type="AlphaFoldDB" id="A0A1B6I1G5"/>
<feature type="non-terminal residue" evidence="2">
    <location>
        <position position="1"/>
    </location>
</feature>
<accession>A0A1B6I1G5</accession>
<dbReference type="EMBL" id="GECU01026956">
    <property type="protein sequence ID" value="JAS80750.1"/>
    <property type="molecule type" value="Transcribed_RNA"/>
</dbReference>
<sequence length="200" mass="22370">AILTVMFHGLAMGCVRHPSGVFLFSVIALCTGGRSSHKGVELFLHRVTRIHTDNPTSIALGNNKKSYALSIFFKANWFRASQYCRYRGMRLATINNEIEEGELERSLETLGFETGPIWTSGTASGGEDEYFWMSTGAPLTYTNWKAGEPSGSSGENCISISEHVGEGYKWNVEDCSLKYYFACEYFKANFTCNCKDLIYI</sequence>
<dbReference type="Gene3D" id="3.10.100.10">
    <property type="entry name" value="Mannose-Binding Protein A, subunit A"/>
    <property type="match status" value="1"/>
</dbReference>
<protein>
    <recommendedName>
        <fullName evidence="1">C-type lectin domain-containing protein</fullName>
    </recommendedName>
</protein>
<dbReference type="CDD" id="cd00037">
    <property type="entry name" value="CLECT"/>
    <property type="match status" value="1"/>
</dbReference>
<dbReference type="InterPro" id="IPR016187">
    <property type="entry name" value="CTDL_fold"/>
</dbReference>